<dbReference type="GO" id="GO:0005829">
    <property type="term" value="C:cytosol"/>
    <property type="evidence" value="ECO:0007669"/>
    <property type="project" value="TreeGrafter"/>
</dbReference>
<evidence type="ECO:0000256" key="12">
    <source>
        <dbReference type="ARBA" id="ARBA00022932"/>
    </source>
</evidence>
<evidence type="ECO:0000313" key="20">
    <source>
        <dbReference type="EMBL" id="SDL01730.1"/>
    </source>
</evidence>
<comment type="subunit">
    <text evidence="18">DNA polymerase III contains a core (composed of alpha, epsilon and theta chains) that associates with a tau subunit. This core dimerizes to form the POLIII' complex. PolIII' associates with the gamma complex (composed of gamma, delta, delta', psi and chi chains) and with the beta chain to form the complete DNA polymerase III complex.</text>
</comment>
<evidence type="ECO:0000256" key="2">
    <source>
        <dbReference type="ARBA" id="ARBA00012417"/>
    </source>
</evidence>
<evidence type="ECO:0000256" key="13">
    <source>
        <dbReference type="ARBA" id="ARBA00023211"/>
    </source>
</evidence>
<evidence type="ECO:0000256" key="14">
    <source>
        <dbReference type="ARBA" id="ARBA00049244"/>
    </source>
</evidence>
<protein>
    <recommendedName>
        <fullName evidence="3 18">DNA polymerase III subunit epsilon</fullName>
        <ecNumber evidence="2 18">2.7.7.7</ecNumber>
    </recommendedName>
</protein>
<comment type="catalytic activity">
    <reaction evidence="14 18">
        <text>DNA(n) + a 2'-deoxyribonucleoside 5'-triphosphate = DNA(n+1) + diphosphate</text>
        <dbReference type="Rhea" id="RHEA:22508"/>
        <dbReference type="Rhea" id="RHEA-COMP:17339"/>
        <dbReference type="Rhea" id="RHEA-COMP:17340"/>
        <dbReference type="ChEBI" id="CHEBI:33019"/>
        <dbReference type="ChEBI" id="CHEBI:61560"/>
        <dbReference type="ChEBI" id="CHEBI:173112"/>
        <dbReference type="EC" id="2.7.7.7"/>
    </reaction>
</comment>
<organism evidence="20 21">
    <name type="scientific">Modicisalibacter muralis</name>
    <dbReference type="NCBI Taxonomy" id="119000"/>
    <lineage>
        <taxon>Bacteria</taxon>
        <taxon>Pseudomonadati</taxon>
        <taxon>Pseudomonadota</taxon>
        <taxon>Gammaproteobacteria</taxon>
        <taxon>Oceanospirillales</taxon>
        <taxon>Halomonadaceae</taxon>
        <taxon>Modicisalibacter</taxon>
    </lineage>
</organism>
<dbReference type="InterPro" id="IPR006309">
    <property type="entry name" value="DnaQ_proteo"/>
</dbReference>
<dbReference type="AlphaFoldDB" id="A0A1G9GM14"/>
<comment type="cofactor">
    <cofactor evidence="17">
        <name>Mg(2+)</name>
        <dbReference type="ChEBI" id="CHEBI:18420"/>
    </cofactor>
    <cofactor evidence="17">
        <name>Mn(2+)</name>
        <dbReference type="ChEBI" id="CHEBI:29035"/>
    </cofactor>
    <text evidence="17">Binds 2 divalent metal cations. Magnesium or manganese.</text>
</comment>
<dbReference type="GO" id="GO:0003887">
    <property type="term" value="F:DNA-directed DNA polymerase activity"/>
    <property type="evidence" value="ECO:0007669"/>
    <property type="project" value="UniProtKB-KW"/>
</dbReference>
<dbReference type="GO" id="GO:0008408">
    <property type="term" value="F:3'-5' exonuclease activity"/>
    <property type="evidence" value="ECO:0007669"/>
    <property type="project" value="TreeGrafter"/>
</dbReference>
<feature type="binding site" evidence="16">
    <location>
        <position position="52"/>
    </location>
    <ligand>
        <name>substrate</name>
    </ligand>
</feature>
<name>A0A1G9GM14_9GAMM</name>
<dbReference type="EMBL" id="FNGI01000001">
    <property type="protein sequence ID" value="SDL01730.1"/>
    <property type="molecule type" value="Genomic_DNA"/>
</dbReference>
<keyword evidence="5 18" id="KW-0548">Nucleotidyltransferase</keyword>
<keyword evidence="12 18" id="KW-0239">DNA-directed DNA polymerase</keyword>
<dbReference type="SUPFAM" id="SSF53098">
    <property type="entry name" value="Ribonuclease H-like"/>
    <property type="match status" value="1"/>
</dbReference>
<comment type="cofactor">
    <cofactor evidence="1 18">
        <name>Mn(2+)</name>
        <dbReference type="ChEBI" id="CHEBI:29035"/>
    </cofactor>
</comment>
<evidence type="ECO:0000256" key="6">
    <source>
        <dbReference type="ARBA" id="ARBA00022705"/>
    </source>
</evidence>
<dbReference type="GO" id="GO:0046872">
    <property type="term" value="F:metal ion binding"/>
    <property type="evidence" value="ECO:0007669"/>
    <property type="project" value="UniProtKB-KW"/>
</dbReference>
<comment type="function">
    <text evidence="18">DNA polymerase III is a complex, multichain enzyme responsible for most of the replicative synthesis in bacteria. The epsilon subunit contain the editing function and is a proofreading 3'-5' exonuclease.</text>
</comment>
<dbReference type="NCBIfam" id="NF004316">
    <property type="entry name" value="PRK05711.1"/>
    <property type="match status" value="1"/>
</dbReference>
<feature type="active site" description="Proton acceptor" evidence="15">
    <location>
        <position position="158"/>
    </location>
</feature>
<feature type="binding site" evidence="16">
    <location>
        <position position="7"/>
    </location>
    <ligand>
        <name>substrate</name>
    </ligand>
</feature>
<feature type="binding site" evidence="16">
    <location>
        <position position="163"/>
    </location>
    <ligand>
        <name>substrate</name>
    </ligand>
</feature>
<dbReference type="InterPro" id="IPR013520">
    <property type="entry name" value="Ribonucl_H"/>
</dbReference>
<keyword evidence="6 18" id="KW-0235">DNA replication</keyword>
<keyword evidence="9 18" id="KW-0378">Hydrolase</keyword>
<gene>
    <name evidence="18" type="primary">dnaQ</name>
    <name evidence="20" type="ORF">SAMN05661010_00767</name>
</gene>
<keyword evidence="7 18" id="KW-0540">Nuclease</keyword>
<evidence type="ECO:0000256" key="8">
    <source>
        <dbReference type="ARBA" id="ARBA00022723"/>
    </source>
</evidence>
<feature type="binding site" evidence="17">
    <location>
        <position position="163"/>
    </location>
    <ligand>
        <name>a divalent metal cation</name>
        <dbReference type="ChEBI" id="CHEBI:60240"/>
        <label>1</label>
        <note>catalytic</note>
    </ligand>
</feature>
<dbReference type="NCBIfam" id="TIGR00573">
    <property type="entry name" value="dnaq"/>
    <property type="match status" value="1"/>
</dbReference>
<feature type="domain" description="Exonuclease" evidence="19">
    <location>
        <begin position="2"/>
        <end position="180"/>
    </location>
</feature>
<evidence type="ECO:0000256" key="15">
    <source>
        <dbReference type="PIRSR" id="PIRSR606309-1"/>
    </source>
</evidence>
<dbReference type="Pfam" id="PF00929">
    <property type="entry name" value="RNase_T"/>
    <property type="match status" value="1"/>
</dbReference>
<keyword evidence="8 17" id="KW-0479">Metal-binding</keyword>
<evidence type="ECO:0000256" key="1">
    <source>
        <dbReference type="ARBA" id="ARBA00001936"/>
    </source>
</evidence>
<keyword evidence="11 17" id="KW-0460">Magnesium</keyword>
<proteinExistence type="predicted"/>
<feature type="binding site" evidence="16">
    <location>
        <position position="9"/>
    </location>
    <ligand>
        <name>substrate</name>
    </ligand>
</feature>
<dbReference type="InterPro" id="IPR036397">
    <property type="entry name" value="RNaseH_sf"/>
</dbReference>
<feature type="binding site" evidence="17">
    <location>
        <position position="7"/>
    </location>
    <ligand>
        <name>a divalent metal cation</name>
        <dbReference type="ChEBI" id="CHEBI:60240"/>
        <label>1</label>
        <note>catalytic</note>
    </ligand>
</feature>
<keyword evidence="4 18" id="KW-0808">Transferase</keyword>
<dbReference type="CDD" id="cd06131">
    <property type="entry name" value="DNA_pol_III_epsilon_Ecoli_like"/>
    <property type="match status" value="1"/>
</dbReference>
<evidence type="ECO:0000313" key="21">
    <source>
        <dbReference type="Proteomes" id="UP000198654"/>
    </source>
</evidence>
<evidence type="ECO:0000256" key="18">
    <source>
        <dbReference type="RuleBase" id="RU364087"/>
    </source>
</evidence>
<accession>A0A1G9GM14</accession>
<dbReference type="InterPro" id="IPR006054">
    <property type="entry name" value="DnaQ"/>
</dbReference>
<evidence type="ECO:0000256" key="10">
    <source>
        <dbReference type="ARBA" id="ARBA00022839"/>
    </source>
</evidence>
<reference evidence="20 21" key="1">
    <citation type="submission" date="2016-10" db="EMBL/GenBank/DDBJ databases">
        <authorList>
            <person name="de Groot N.N."/>
        </authorList>
    </citation>
    <scope>NUCLEOTIDE SEQUENCE [LARGE SCALE GENOMIC DNA]</scope>
    <source>
        <strain evidence="20 21">DSM 14789</strain>
    </source>
</reference>
<dbReference type="PANTHER" id="PTHR30231">
    <property type="entry name" value="DNA POLYMERASE III SUBUNIT EPSILON"/>
    <property type="match status" value="1"/>
</dbReference>
<evidence type="ECO:0000259" key="19">
    <source>
        <dbReference type="SMART" id="SM00479"/>
    </source>
</evidence>
<evidence type="ECO:0000256" key="7">
    <source>
        <dbReference type="ARBA" id="ARBA00022722"/>
    </source>
</evidence>
<dbReference type="RefSeq" id="WP_089725621.1">
    <property type="nucleotide sequence ID" value="NZ_FNGI01000001.1"/>
</dbReference>
<sequence length="253" mass="27399">MRQIVLDTETTGIDPKEGHRLIEIGAVELINRRLTGKTFHQYINPEREIEAEAIGIHGITNERVASEPRFAEVADAFWAFIQGAELVIHNAAFDVGFIDHEFGLLHGLRGEPRLGPVADHCGVLDTLKLARDKHPGQRNSLDALCKRYEIDNGHRVLHGALLDAEILADVYLTMTGGQTALLLDADAQGGDGAASGGLGGIRRLSDERPRLAVIAPNDSELAAHHAKLAGIRESAGQCGWDTLSGWETSQRGD</sequence>
<dbReference type="Gene3D" id="3.30.420.10">
    <property type="entry name" value="Ribonuclease H-like superfamily/Ribonuclease H"/>
    <property type="match status" value="1"/>
</dbReference>
<dbReference type="GO" id="GO:0003677">
    <property type="term" value="F:DNA binding"/>
    <property type="evidence" value="ECO:0007669"/>
    <property type="project" value="InterPro"/>
</dbReference>
<feature type="binding site" evidence="17">
    <location>
        <position position="9"/>
    </location>
    <ligand>
        <name>a divalent metal cation</name>
        <dbReference type="ChEBI" id="CHEBI:60240"/>
        <label>1</label>
        <note>catalytic</note>
    </ligand>
</feature>
<dbReference type="Proteomes" id="UP000198654">
    <property type="component" value="Unassembled WGS sequence"/>
</dbReference>
<keyword evidence="10 18" id="KW-0269">Exonuclease</keyword>
<feature type="binding site" evidence="16">
    <location>
        <position position="57"/>
    </location>
    <ligand>
        <name>substrate</name>
    </ligand>
</feature>
<dbReference type="GO" id="GO:0045004">
    <property type="term" value="P:DNA replication proofreading"/>
    <property type="evidence" value="ECO:0007669"/>
    <property type="project" value="TreeGrafter"/>
</dbReference>
<evidence type="ECO:0000256" key="9">
    <source>
        <dbReference type="ARBA" id="ARBA00022801"/>
    </source>
</evidence>
<dbReference type="InterPro" id="IPR012337">
    <property type="entry name" value="RNaseH-like_sf"/>
</dbReference>
<evidence type="ECO:0000256" key="4">
    <source>
        <dbReference type="ARBA" id="ARBA00022679"/>
    </source>
</evidence>
<keyword evidence="13 17" id="KW-0464">Manganese</keyword>
<evidence type="ECO:0000256" key="5">
    <source>
        <dbReference type="ARBA" id="ARBA00022695"/>
    </source>
</evidence>
<dbReference type="STRING" id="119000.SAMN05661010_00767"/>
<dbReference type="NCBIfam" id="TIGR01406">
    <property type="entry name" value="dnaQ_proteo"/>
    <property type="match status" value="1"/>
</dbReference>
<evidence type="ECO:0000256" key="16">
    <source>
        <dbReference type="PIRSR" id="PIRSR606309-2"/>
    </source>
</evidence>
<dbReference type="OrthoDB" id="9804290at2"/>
<dbReference type="SMART" id="SM00479">
    <property type="entry name" value="EXOIII"/>
    <property type="match status" value="1"/>
</dbReference>
<dbReference type="FunFam" id="3.30.420.10:FF:000012">
    <property type="entry name" value="DNA polymerase III subunit epsilon"/>
    <property type="match status" value="1"/>
</dbReference>
<dbReference type="EC" id="2.7.7.7" evidence="2 18"/>
<keyword evidence="21" id="KW-1185">Reference proteome</keyword>
<dbReference type="PANTHER" id="PTHR30231:SF41">
    <property type="entry name" value="DNA POLYMERASE III SUBUNIT EPSILON"/>
    <property type="match status" value="1"/>
</dbReference>
<evidence type="ECO:0000256" key="11">
    <source>
        <dbReference type="ARBA" id="ARBA00022842"/>
    </source>
</evidence>
<evidence type="ECO:0000256" key="3">
    <source>
        <dbReference type="ARBA" id="ARBA00020352"/>
    </source>
</evidence>
<evidence type="ECO:0000256" key="17">
    <source>
        <dbReference type="PIRSR" id="PIRSR606309-3"/>
    </source>
</evidence>